<evidence type="ECO:0000259" key="1">
    <source>
        <dbReference type="Pfam" id="PF14111"/>
    </source>
</evidence>
<protein>
    <recommendedName>
        <fullName evidence="1">DUF4283 domain-containing protein</fullName>
    </recommendedName>
</protein>
<dbReference type="AlphaFoldDB" id="A0AAV2E7C4"/>
<accession>A0AAV2E7C4</accession>
<evidence type="ECO:0000313" key="3">
    <source>
        <dbReference type="Proteomes" id="UP001497516"/>
    </source>
</evidence>
<name>A0AAV2E7C4_9ROSI</name>
<gene>
    <name evidence="2" type="ORF">LTRI10_LOCUS22983</name>
</gene>
<evidence type="ECO:0000313" key="2">
    <source>
        <dbReference type="EMBL" id="CAL1381613.1"/>
    </source>
</evidence>
<dbReference type="EMBL" id="OZ034817">
    <property type="protein sequence ID" value="CAL1381613.1"/>
    <property type="molecule type" value="Genomic_DNA"/>
</dbReference>
<dbReference type="Proteomes" id="UP001497516">
    <property type="component" value="Chromosome 4"/>
</dbReference>
<organism evidence="2 3">
    <name type="scientific">Linum trigynum</name>
    <dbReference type="NCBI Taxonomy" id="586398"/>
    <lineage>
        <taxon>Eukaryota</taxon>
        <taxon>Viridiplantae</taxon>
        <taxon>Streptophyta</taxon>
        <taxon>Embryophyta</taxon>
        <taxon>Tracheophyta</taxon>
        <taxon>Spermatophyta</taxon>
        <taxon>Magnoliopsida</taxon>
        <taxon>eudicotyledons</taxon>
        <taxon>Gunneridae</taxon>
        <taxon>Pentapetalae</taxon>
        <taxon>rosids</taxon>
        <taxon>fabids</taxon>
        <taxon>Malpighiales</taxon>
        <taxon>Linaceae</taxon>
        <taxon>Linum</taxon>
    </lineage>
</organism>
<dbReference type="InterPro" id="IPR025558">
    <property type="entry name" value="DUF4283"/>
</dbReference>
<feature type="domain" description="DUF4283" evidence="1">
    <location>
        <begin position="138"/>
        <end position="212"/>
    </location>
</feature>
<reference evidence="2 3" key="1">
    <citation type="submission" date="2024-04" db="EMBL/GenBank/DDBJ databases">
        <authorList>
            <person name="Fracassetti M."/>
        </authorList>
    </citation>
    <scope>NUCLEOTIDE SEQUENCE [LARGE SCALE GENOMIC DNA]</scope>
</reference>
<proteinExistence type="predicted"/>
<dbReference type="Pfam" id="PF14111">
    <property type="entry name" value="DUF4283"/>
    <property type="match status" value="1"/>
</dbReference>
<sequence>MRRGFEPVAGGVFKTLRSGWTNSPPDQIKLSGFPAIEPLSQASAAGVCSGTEIPLKPLSGSPFLIAPTPPSVTHTPVSLMARILVPKEKLPGRSTLETNMLSLSPCQGLRPMPHVSEDQVLQFSLEEVQSTKFCASCTILGRLFTADQITTLELRADLLDAWQLRGQLKVSRTKHGLFEVVLPNEEAKKWALARTPWIIKDKLFTLRPWSPVITKQIYEGMSLALFRSGFGEYRKTVEPHSLGRNSLPLPLGRFSTRASLLVLRRGSILLKFGRLLTLLSLFDHN</sequence>
<keyword evidence="3" id="KW-1185">Reference proteome</keyword>